<accession>A0ABN1QUW7</accession>
<keyword evidence="1" id="KW-0092">Biotin</keyword>
<evidence type="ECO:0000259" key="2">
    <source>
        <dbReference type="PROSITE" id="PS50968"/>
    </source>
</evidence>
<dbReference type="Pfam" id="PF00364">
    <property type="entry name" value="Biotin_lipoyl"/>
    <property type="match status" value="1"/>
</dbReference>
<dbReference type="InterPro" id="IPR011053">
    <property type="entry name" value="Single_hybrid_motif"/>
</dbReference>
<evidence type="ECO:0000256" key="1">
    <source>
        <dbReference type="ARBA" id="ARBA00023267"/>
    </source>
</evidence>
<dbReference type="SUPFAM" id="SSF51230">
    <property type="entry name" value="Single hybrid motif"/>
    <property type="match status" value="1"/>
</dbReference>
<dbReference type="PANTHER" id="PTHR45266">
    <property type="entry name" value="OXALOACETATE DECARBOXYLASE ALPHA CHAIN"/>
    <property type="match status" value="1"/>
</dbReference>
<feature type="domain" description="Lipoyl-binding" evidence="2">
    <location>
        <begin position="1"/>
        <end position="70"/>
    </location>
</feature>
<sequence length="70" mass="7303">MAEVRAELVSNVWKVLVPAGTAVAEGDALVILESMKMEIPVLAEEGGTVTRVAVAEGDVIQEGDLIAVIE</sequence>
<dbReference type="CDD" id="cd06850">
    <property type="entry name" value="biotinyl_domain"/>
    <property type="match status" value="1"/>
</dbReference>
<name>A0ABN1QUW7_9ACTN</name>
<organism evidence="3 4">
    <name type="scientific">Actinocorallia libanotica</name>
    <dbReference type="NCBI Taxonomy" id="46162"/>
    <lineage>
        <taxon>Bacteria</taxon>
        <taxon>Bacillati</taxon>
        <taxon>Actinomycetota</taxon>
        <taxon>Actinomycetes</taxon>
        <taxon>Streptosporangiales</taxon>
        <taxon>Thermomonosporaceae</taxon>
        <taxon>Actinocorallia</taxon>
    </lineage>
</organism>
<protein>
    <submittedName>
        <fullName evidence="3">Biotin/lipoyl-binding carrier protein</fullName>
    </submittedName>
</protein>
<reference evidence="3 4" key="1">
    <citation type="journal article" date="2019" name="Int. J. Syst. Evol. Microbiol.">
        <title>The Global Catalogue of Microorganisms (GCM) 10K type strain sequencing project: providing services to taxonomists for standard genome sequencing and annotation.</title>
        <authorList>
            <consortium name="The Broad Institute Genomics Platform"/>
            <consortium name="The Broad Institute Genome Sequencing Center for Infectious Disease"/>
            <person name="Wu L."/>
            <person name="Ma J."/>
        </authorList>
    </citation>
    <scope>NUCLEOTIDE SEQUENCE [LARGE SCALE GENOMIC DNA]</scope>
    <source>
        <strain evidence="3 4">JCM 10696</strain>
    </source>
</reference>
<dbReference type="EMBL" id="BAAAHH010000007">
    <property type="protein sequence ID" value="GAA0947813.1"/>
    <property type="molecule type" value="Genomic_DNA"/>
</dbReference>
<proteinExistence type="predicted"/>
<dbReference type="Proteomes" id="UP001500665">
    <property type="component" value="Unassembled WGS sequence"/>
</dbReference>
<dbReference type="InterPro" id="IPR000089">
    <property type="entry name" value="Biotin_lipoyl"/>
</dbReference>
<dbReference type="PROSITE" id="PS50968">
    <property type="entry name" value="BIOTINYL_LIPOYL"/>
    <property type="match status" value="1"/>
</dbReference>
<dbReference type="RefSeq" id="WP_344239818.1">
    <property type="nucleotide sequence ID" value="NZ_BAAAHH010000007.1"/>
</dbReference>
<dbReference type="Gene3D" id="2.40.50.100">
    <property type="match status" value="1"/>
</dbReference>
<dbReference type="PANTHER" id="PTHR45266:SF3">
    <property type="entry name" value="OXALOACETATE DECARBOXYLASE ALPHA CHAIN"/>
    <property type="match status" value="1"/>
</dbReference>
<dbReference type="NCBIfam" id="NF004547">
    <property type="entry name" value="PRK05889.1"/>
    <property type="match status" value="1"/>
</dbReference>
<gene>
    <name evidence="3" type="ORF">GCM10009550_23650</name>
</gene>
<evidence type="ECO:0000313" key="3">
    <source>
        <dbReference type="EMBL" id="GAA0947813.1"/>
    </source>
</evidence>
<comment type="caution">
    <text evidence="3">The sequence shown here is derived from an EMBL/GenBank/DDBJ whole genome shotgun (WGS) entry which is preliminary data.</text>
</comment>
<keyword evidence="4" id="KW-1185">Reference proteome</keyword>
<dbReference type="InterPro" id="IPR050709">
    <property type="entry name" value="Biotin_Carboxyl_Carrier/Decarb"/>
</dbReference>
<evidence type="ECO:0000313" key="4">
    <source>
        <dbReference type="Proteomes" id="UP001500665"/>
    </source>
</evidence>